<dbReference type="GO" id="GO:0005524">
    <property type="term" value="F:ATP binding"/>
    <property type="evidence" value="ECO:0007669"/>
    <property type="project" value="UniProtKB-KW"/>
</dbReference>
<keyword evidence="11" id="KW-1185">Reference proteome</keyword>
<accession>A0A517MYT5</accession>
<dbReference type="InterPro" id="IPR004100">
    <property type="entry name" value="ATPase_F1/V1/A1_a/bsu_N"/>
</dbReference>
<protein>
    <submittedName>
        <fullName evidence="10">Flagellum-specific ATP synthase</fullName>
    </submittedName>
</protein>
<keyword evidence="4" id="KW-0547">Nucleotide-binding</keyword>
<evidence type="ECO:0000313" key="11">
    <source>
        <dbReference type="Proteomes" id="UP000319852"/>
    </source>
</evidence>
<dbReference type="Proteomes" id="UP000319852">
    <property type="component" value="Chromosome"/>
</dbReference>
<dbReference type="KEGG" id="amob:HG15A2_33860"/>
<reference evidence="10 11" key="1">
    <citation type="submission" date="2019-02" db="EMBL/GenBank/DDBJ databases">
        <title>Deep-cultivation of Planctomycetes and their phenomic and genomic characterization uncovers novel biology.</title>
        <authorList>
            <person name="Wiegand S."/>
            <person name="Jogler M."/>
            <person name="Boedeker C."/>
            <person name="Pinto D."/>
            <person name="Vollmers J."/>
            <person name="Rivas-Marin E."/>
            <person name="Kohn T."/>
            <person name="Peeters S.H."/>
            <person name="Heuer A."/>
            <person name="Rast P."/>
            <person name="Oberbeckmann S."/>
            <person name="Bunk B."/>
            <person name="Jeske O."/>
            <person name="Meyerdierks A."/>
            <person name="Storesund J.E."/>
            <person name="Kallscheuer N."/>
            <person name="Luecker S."/>
            <person name="Lage O.M."/>
            <person name="Pohl T."/>
            <person name="Merkel B.J."/>
            <person name="Hornburger P."/>
            <person name="Mueller R.-W."/>
            <person name="Bruemmer F."/>
            <person name="Labrenz M."/>
            <person name="Spormann A.M."/>
            <person name="Op den Camp H."/>
            <person name="Overmann J."/>
            <person name="Amann R."/>
            <person name="Jetten M.S.M."/>
            <person name="Mascher T."/>
            <person name="Medema M.H."/>
            <person name="Devos D.P."/>
            <person name="Kaster A.-K."/>
            <person name="Ovreas L."/>
            <person name="Rohde M."/>
            <person name="Galperin M.Y."/>
            <person name="Jogler C."/>
        </authorList>
    </citation>
    <scope>NUCLEOTIDE SEQUENCE [LARGE SCALE GENOMIC DNA]</scope>
    <source>
        <strain evidence="10 11">HG15A2</strain>
    </source>
</reference>
<evidence type="ECO:0000313" key="10">
    <source>
        <dbReference type="EMBL" id="QDT00051.1"/>
    </source>
</evidence>
<evidence type="ECO:0000256" key="8">
    <source>
        <dbReference type="ARBA" id="ARBA00034006"/>
    </source>
</evidence>
<dbReference type="CDD" id="cd01136">
    <property type="entry name" value="ATPase_flagellum-secretory_path_III"/>
    <property type="match status" value="1"/>
</dbReference>
<dbReference type="InterPro" id="IPR005714">
    <property type="entry name" value="ATPase_T3SS_FliI/YscN"/>
</dbReference>
<dbReference type="GO" id="GO:0030254">
    <property type="term" value="P:protein secretion by the type III secretion system"/>
    <property type="evidence" value="ECO:0007669"/>
    <property type="project" value="InterPro"/>
</dbReference>
<dbReference type="Pfam" id="PF02874">
    <property type="entry name" value="ATP-synt_ab_N"/>
    <property type="match status" value="1"/>
</dbReference>
<dbReference type="GO" id="GO:0016887">
    <property type="term" value="F:ATP hydrolysis activity"/>
    <property type="evidence" value="ECO:0007669"/>
    <property type="project" value="InterPro"/>
</dbReference>
<comment type="catalytic activity">
    <reaction evidence="8">
        <text>ATP + H2O + cellular proteinSide 1 = ADP + phosphate + cellular proteinSide 2.</text>
        <dbReference type="EC" id="7.4.2.8"/>
    </reaction>
</comment>
<dbReference type="SUPFAM" id="SSF52540">
    <property type="entry name" value="P-loop containing nucleoside triphosphate hydrolases"/>
    <property type="match status" value="1"/>
</dbReference>
<sequence>MLSGLTGSVVQTIGLTAAVADFPVPVGALVSIDRQAGEQVEAEVVGFRENHTLVMPLSNLEGIRRGSRVKLVRTSRTLKVGDGLLGRVVDARGRCIDGRPQPMLRQRLPLEAPPLVPTERVRIDTPLGTGVKAIDGMLTAGQGQRLGIFAGSGVGKSVLMGTMAKHTEADVTVVALIGERGREVNEFIQRELGPEGLARSVVVAATSNEPALLRVQAAYAATTIAEYFRDQGKNVLLIMDSVTRFALAQREIGLAAGEPPATRGFPPSTFAILPKLVERAGRSSTGSITAFYTVLVEGDDENEPIADAMRGLLDGHVWLSRKLAERGHYPAINVLGSISRLMNELSTPEGKQAAQIIRELLAVYAENEDLVTIGAYRKGANPRLDAAVAMRDSINAFLCQQIGEQYTLADAQQQLVQLAAQVSVNPVAPDFPTETLENPAA</sequence>
<evidence type="ECO:0000256" key="7">
    <source>
        <dbReference type="ARBA" id="ARBA00022967"/>
    </source>
</evidence>
<dbReference type="AlphaFoldDB" id="A0A517MYT5"/>
<evidence type="ECO:0000256" key="1">
    <source>
        <dbReference type="ARBA" id="ARBA00004496"/>
    </source>
</evidence>
<dbReference type="Gene3D" id="3.40.50.12240">
    <property type="match status" value="1"/>
</dbReference>
<dbReference type="PANTHER" id="PTHR15184">
    <property type="entry name" value="ATP SYNTHASE"/>
    <property type="match status" value="1"/>
</dbReference>
<dbReference type="InterPro" id="IPR003593">
    <property type="entry name" value="AAA+_ATPase"/>
</dbReference>
<dbReference type="GO" id="GO:0046933">
    <property type="term" value="F:proton-transporting ATP synthase activity, rotational mechanism"/>
    <property type="evidence" value="ECO:0007669"/>
    <property type="project" value="TreeGrafter"/>
</dbReference>
<keyword evidence="7" id="KW-1278">Translocase</keyword>
<dbReference type="FunFam" id="3.40.50.12240:FF:000002">
    <property type="entry name" value="Flagellum-specific ATP synthase FliI"/>
    <property type="match status" value="1"/>
</dbReference>
<dbReference type="InterPro" id="IPR050053">
    <property type="entry name" value="ATPase_alpha/beta_chains"/>
</dbReference>
<keyword evidence="3" id="KW-0963">Cytoplasm</keyword>
<evidence type="ECO:0000256" key="5">
    <source>
        <dbReference type="ARBA" id="ARBA00022840"/>
    </source>
</evidence>
<evidence type="ECO:0000256" key="4">
    <source>
        <dbReference type="ARBA" id="ARBA00022741"/>
    </source>
</evidence>
<dbReference type="GO" id="GO:0030257">
    <property type="term" value="C:type III protein secretion system complex"/>
    <property type="evidence" value="ECO:0007669"/>
    <property type="project" value="InterPro"/>
</dbReference>
<dbReference type="Pfam" id="PF18269">
    <property type="entry name" value="T3SS_ATPase_C"/>
    <property type="match status" value="1"/>
</dbReference>
<dbReference type="NCBIfam" id="TIGR01026">
    <property type="entry name" value="fliI_yscN"/>
    <property type="match status" value="1"/>
</dbReference>
<dbReference type="OrthoDB" id="9802718at2"/>
<dbReference type="Pfam" id="PF00006">
    <property type="entry name" value="ATP-synt_ab"/>
    <property type="match status" value="1"/>
</dbReference>
<evidence type="ECO:0000256" key="6">
    <source>
        <dbReference type="ARBA" id="ARBA00022927"/>
    </source>
</evidence>
<dbReference type="PROSITE" id="PS00152">
    <property type="entry name" value="ATPASE_ALPHA_BETA"/>
    <property type="match status" value="1"/>
</dbReference>
<evidence type="ECO:0000256" key="2">
    <source>
        <dbReference type="ARBA" id="ARBA00022448"/>
    </source>
</evidence>
<organism evidence="10 11">
    <name type="scientific">Adhaeretor mobilis</name>
    <dbReference type="NCBI Taxonomy" id="1930276"/>
    <lineage>
        <taxon>Bacteria</taxon>
        <taxon>Pseudomonadati</taxon>
        <taxon>Planctomycetota</taxon>
        <taxon>Planctomycetia</taxon>
        <taxon>Pirellulales</taxon>
        <taxon>Lacipirellulaceae</taxon>
        <taxon>Adhaeretor</taxon>
    </lineage>
</organism>
<name>A0A517MYT5_9BACT</name>
<comment type="subcellular location">
    <subcellularLocation>
        <location evidence="1">Cytoplasm</location>
    </subcellularLocation>
</comment>
<evidence type="ECO:0000256" key="3">
    <source>
        <dbReference type="ARBA" id="ARBA00022490"/>
    </source>
</evidence>
<keyword evidence="5" id="KW-0067">ATP-binding</keyword>
<dbReference type="GO" id="GO:0008564">
    <property type="term" value="F:protein-exporting ATPase activity"/>
    <property type="evidence" value="ECO:0007669"/>
    <property type="project" value="UniProtKB-EC"/>
</dbReference>
<dbReference type="InterPro" id="IPR020003">
    <property type="entry name" value="ATPase_a/bsu_AS"/>
</dbReference>
<proteinExistence type="predicted"/>
<dbReference type="InterPro" id="IPR000194">
    <property type="entry name" value="ATPase_F1/V1/A1_a/bsu_nucl-bd"/>
</dbReference>
<dbReference type="EMBL" id="CP036263">
    <property type="protein sequence ID" value="QDT00051.1"/>
    <property type="molecule type" value="Genomic_DNA"/>
</dbReference>
<dbReference type="InterPro" id="IPR027417">
    <property type="entry name" value="P-loop_NTPase"/>
</dbReference>
<dbReference type="PANTHER" id="PTHR15184:SF9">
    <property type="entry name" value="SPI-1 TYPE 3 SECRETION SYSTEM ATPASE"/>
    <property type="match status" value="1"/>
</dbReference>
<dbReference type="GO" id="GO:0005737">
    <property type="term" value="C:cytoplasm"/>
    <property type="evidence" value="ECO:0007669"/>
    <property type="project" value="UniProtKB-SubCell"/>
</dbReference>
<keyword evidence="2" id="KW-0813">Transport</keyword>
<gene>
    <name evidence="10" type="primary">fliI</name>
    <name evidence="10" type="ORF">HG15A2_33860</name>
</gene>
<keyword evidence="6" id="KW-0653">Protein transport</keyword>
<dbReference type="SMART" id="SM00382">
    <property type="entry name" value="AAA"/>
    <property type="match status" value="1"/>
</dbReference>
<dbReference type="InterPro" id="IPR040627">
    <property type="entry name" value="T3SS_ATPase_C"/>
</dbReference>
<feature type="domain" description="AAA+ ATPase" evidence="9">
    <location>
        <begin position="142"/>
        <end position="323"/>
    </location>
</feature>
<evidence type="ECO:0000259" key="9">
    <source>
        <dbReference type="SMART" id="SM00382"/>
    </source>
</evidence>